<dbReference type="AlphaFoldDB" id="A0A2G8KMF0"/>
<proteinExistence type="predicted"/>
<sequence>MARFIIYVMTLFGAFVVPSLGLPDFGAVFDQIFGRDVTIDDPRPAYRQMLQADRVALLRMDLTVTLVEIDAIHTTILARYSQVKPNGPVWTDMIEILNYIDQIATTLNPKLLNLNDLSTAMYNVRISADTGSEDILQCGSFLQQYGLFPSDVKNIEDITSKLRTVWLDILQDARNEADLLVNSYALSTSEIDEYLDTIRLAQEITDYILLNFQRDICETARGIEMLFNNNGGSVSDDGSGPRLQSGSAEVDVDAPSGTAGVTGIGSGNVVPGTGTDGSGLGHESGSAAVNVDDPSGTAGVPGSGTGGGNVVPGSGTDGSGPGNESGSAAVNVDDRSGTAGVPRPGTGGGNGVPGSGTGGGNGVPESGTGGGDGVPESGTGGGDGSAPISGSGTGAGDGTKSNAALNRELILKELLSYMDREM</sequence>
<evidence type="ECO:0000256" key="1">
    <source>
        <dbReference type="SAM" id="MobiDB-lite"/>
    </source>
</evidence>
<feature type="compositionally biased region" description="Low complexity" evidence="1">
    <location>
        <begin position="231"/>
        <end position="240"/>
    </location>
</feature>
<evidence type="ECO:0000313" key="4">
    <source>
        <dbReference type="Proteomes" id="UP000230750"/>
    </source>
</evidence>
<feature type="signal peptide" evidence="2">
    <location>
        <begin position="1"/>
        <end position="21"/>
    </location>
</feature>
<name>A0A2G8KMF0_STIJA</name>
<feature type="compositionally biased region" description="Gly residues" evidence="1">
    <location>
        <begin position="299"/>
        <end position="323"/>
    </location>
</feature>
<gene>
    <name evidence="3" type="ORF">BSL78_13967</name>
</gene>
<protein>
    <submittedName>
        <fullName evidence="3">Uncharacterized protein</fullName>
    </submittedName>
</protein>
<feature type="chain" id="PRO_5013614155" evidence="2">
    <location>
        <begin position="22"/>
        <end position="422"/>
    </location>
</feature>
<evidence type="ECO:0000313" key="3">
    <source>
        <dbReference type="EMBL" id="PIK49186.1"/>
    </source>
</evidence>
<reference evidence="3 4" key="1">
    <citation type="journal article" date="2017" name="PLoS Biol.">
        <title>The sea cucumber genome provides insights into morphological evolution and visceral regeneration.</title>
        <authorList>
            <person name="Zhang X."/>
            <person name="Sun L."/>
            <person name="Yuan J."/>
            <person name="Sun Y."/>
            <person name="Gao Y."/>
            <person name="Zhang L."/>
            <person name="Li S."/>
            <person name="Dai H."/>
            <person name="Hamel J.F."/>
            <person name="Liu C."/>
            <person name="Yu Y."/>
            <person name="Liu S."/>
            <person name="Lin W."/>
            <person name="Guo K."/>
            <person name="Jin S."/>
            <person name="Xu P."/>
            <person name="Storey K.B."/>
            <person name="Huan P."/>
            <person name="Zhang T."/>
            <person name="Zhou Y."/>
            <person name="Zhang J."/>
            <person name="Lin C."/>
            <person name="Li X."/>
            <person name="Xing L."/>
            <person name="Huo D."/>
            <person name="Sun M."/>
            <person name="Wang L."/>
            <person name="Mercier A."/>
            <person name="Li F."/>
            <person name="Yang H."/>
            <person name="Xiang J."/>
        </authorList>
    </citation>
    <scope>NUCLEOTIDE SEQUENCE [LARGE SCALE GENOMIC DNA]</scope>
    <source>
        <strain evidence="3">Shaxun</strain>
        <tissue evidence="3">Muscle</tissue>
    </source>
</reference>
<comment type="caution">
    <text evidence="3">The sequence shown here is derived from an EMBL/GenBank/DDBJ whole genome shotgun (WGS) entry which is preliminary data.</text>
</comment>
<feature type="region of interest" description="Disordered" evidence="1">
    <location>
        <begin position="231"/>
        <end position="405"/>
    </location>
</feature>
<evidence type="ECO:0000256" key="2">
    <source>
        <dbReference type="SAM" id="SignalP"/>
    </source>
</evidence>
<dbReference type="Proteomes" id="UP000230750">
    <property type="component" value="Unassembled WGS sequence"/>
</dbReference>
<accession>A0A2G8KMF0</accession>
<dbReference type="EMBL" id="MRZV01000477">
    <property type="protein sequence ID" value="PIK49186.1"/>
    <property type="molecule type" value="Genomic_DNA"/>
</dbReference>
<organism evidence="3 4">
    <name type="scientific">Stichopus japonicus</name>
    <name type="common">Sea cucumber</name>
    <dbReference type="NCBI Taxonomy" id="307972"/>
    <lineage>
        <taxon>Eukaryota</taxon>
        <taxon>Metazoa</taxon>
        <taxon>Echinodermata</taxon>
        <taxon>Eleutherozoa</taxon>
        <taxon>Echinozoa</taxon>
        <taxon>Holothuroidea</taxon>
        <taxon>Aspidochirotacea</taxon>
        <taxon>Aspidochirotida</taxon>
        <taxon>Stichopodidae</taxon>
        <taxon>Apostichopus</taxon>
    </lineage>
</organism>
<feature type="compositionally biased region" description="Gly residues" evidence="1">
    <location>
        <begin position="345"/>
        <end position="384"/>
    </location>
</feature>
<keyword evidence="2" id="KW-0732">Signal</keyword>
<keyword evidence="4" id="KW-1185">Reference proteome</keyword>